<dbReference type="SUPFAM" id="SSF49562">
    <property type="entry name" value="C2 domain (Calcium/lipid-binding domain, CaLB)"/>
    <property type="match status" value="1"/>
</dbReference>
<dbReference type="InterPro" id="IPR051324">
    <property type="entry name" value="Stress/Tellurium_Resist"/>
</dbReference>
<dbReference type="InterPro" id="IPR035892">
    <property type="entry name" value="C2_domain_sf"/>
</dbReference>
<dbReference type="OrthoDB" id="587122at2759"/>
<name>A0A8S1J2V3_9CHLO</name>
<gene>
    <name evidence="3" type="ORF">OSTQU699_LOCUS5529</name>
</gene>
<feature type="region of interest" description="Disordered" evidence="1">
    <location>
        <begin position="312"/>
        <end position="380"/>
    </location>
</feature>
<feature type="compositionally biased region" description="Low complexity" evidence="1">
    <location>
        <begin position="415"/>
        <end position="425"/>
    </location>
</feature>
<dbReference type="AlphaFoldDB" id="A0A8S1J2V3"/>
<dbReference type="CDD" id="cd06974">
    <property type="entry name" value="TerD_like"/>
    <property type="match status" value="1"/>
</dbReference>
<proteinExistence type="predicted"/>
<evidence type="ECO:0000259" key="2">
    <source>
        <dbReference type="PROSITE" id="PS50004"/>
    </source>
</evidence>
<dbReference type="EMBL" id="CAJHUC010001191">
    <property type="protein sequence ID" value="CAD7700171.1"/>
    <property type="molecule type" value="Genomic_DNA"/>
</dbReference>
<dbReference type="SMART" id="SM00239">
    <property type="entry name" value="C2"/>
    <property type="match status" value="1"/>
</dbReference>
<feature type="region of interest" description="Disordered" evidence="1">
    <location>
        <begin position="400"/>
        <end position="622"/>
    </location>
</feature>
<reference evidence="3" key="1">
    <citation type="submission" date="2020-12" db="EMBL/GenBank/DDBJ databases">
        <authorList>
            <person name="Iha C."/>
        </authorList>
    </citation>
    <scope>NUCLEOTIDE SEQUENCE</scope>
</reference>
<dbReference type="PANTHER" id="PTHR32097:SF17">
    <property type="entry name" value="CAMP-BINDING PROTEIN 1-RELATED"/>
    <property type="match status" value="1"/>
</dbReference>
<evidence type="ECO:0000313" key="4">
    <source>
        <dbReference type="Proteomes" id="UP000708148"/>
    </source>
</evidence>
<dbReference type="InterPro" id="IPR000008">
    <property type="entry name" value="C2_dom"/>
</dbReference>
<feature type="compositionally biased region" description="Low complexity" evidence="1">
    <location>
        <begin position="560"/>
        <end position="569"/>
    </location>
</feature>
<dbReference type="PROSITE" id="PS50004">
    <property type="entry name" value="C2"/>
    <property type="match status" value="1"/>
</dbReference>
<evidence type="ECO:0000256" key="1">
    <source>
        <dbReference type="SAM" id="MobiDB-lite"/>
    </source>
</evidence>
<dbReference type="Proteomes" id="UP000708148">
    <property type="component" value="Unassembled WGS sequence"/>
</dbReference>
<feature type="compositionally biased region" description="Polar residues" evidence="1">
    <location>
        <begin position="520"/>
        <end position="530"/>
    </location>
</feature>
<feature type="compositionally biased region" description="Low complexity" evidence="1">
    <location>
        <begin position="324"/>
        <end position="336"/>
    </location>
</feature>
<comment type="caution">
    <text evidence="3">The sequence shown here is derived from an EMBL/GenBank/DDBJ whole genome shotgun (WGS) entry which is preliminary data.</text>
</comment>
<dbReference type="CDD" id="cd00030">
    <property type="entry name" value="C2"/>
    <property type="match status" value="1"/>
</dbReference>
<dbReference type="Gene3D" id="2.60.40.150">
    <property type="entry name" value="C2 domain"/>
    <property type="match status" value="1"/>
</dbReference>
<dbReference type="Pfam" id="PF00168">
    <property type="entry name" value="C2"/>
    <property type="match status" value="1"/>
</dbReference>
<dbReference type="Pfam" id="PF02342">
    <property type="entry name" value="TerD"/>
    <property type="match status" value="1"/>
</dbReference>
<accession>A0A8S1J2V3</accession>
<protein>
    <recommendedName>
        <fullName evidence="2">C2 domain-containing protein</fullName>
    </recommendedName>
</protein>
<feature type="compositionally biased region" description="Low complexity" evidence="1">
    <location>
        <begin position="487"/>
        <end position="504"/>
    </location>
</feature>
<organism evidence="3 4">
    <name type="scientific">Ostreobium quekettii</name>
    <dbReference type="NCBI Taxonomy" id="121088"/>
    <lineage>
        <taxon>Eukaryota</taxon>
        <taxon>Viridiplantae</taxon>
        <taxon>Chlorophyta</taxon>
        <taxon>core chlorophytes</taxon>
        <taxon>Ulvophyceae</taxon>
        <taxon>TCBD clade</taxon>
        <taxon>Bryopsidales</taxon>
        <taxon>Ostreobineae</taxon>
        <taxon>Ostreobiaceae</taxon>
        <taxon>Ostreobium</taxon>
    </lineage>
</organism>
<keyword evidence="4" id="KW-1185">Reference proteome</keyword>
<evidence type="ECO:0000313" key="3">
    <source>
        <dbReference type="EMBL" id="CAD7700171.1"/>
    </source>
</evidence>
<dbReference type="InterPro" id="IPR003325">
    <property type="entry name" value="TerD"/>
</dbReference>
<sequence>MGLGWDAGCDVDGSVALFNKNRKAVEAVWWNNLKSSNGAVQHSGDDRTGEGAGDDEVINVDLDKLPLDIHYLVFNVCVFTGGMSFAQVRSAYVRMVSANPSHKNHEMARYNLTGLQGTAMLLGMLTRQGAYWTFTALGTPATGRTIQEVIKDTAAMSAILSLCPSRDPGVRHITLRVLKGRNLVAKDRGGLFKKKSTSDPFVKIKYKRLKLQSDVIPKTLDPVWTTLKPLDLGNVMESESKAVKMTVWDYDKLSGKDFMGALRLPAAALYARGPGRHEWWVELTRGKKSKYQNSKVSGDIFVECTIEDVHIPEQTGMPPPVMPPQGQGYPPAAQPGGPSGYPPVPQGPPGGYAAPPQGGPGYGYPGPPQGRPGGYPGYPPAGGYPPPGAYPPAGGYPGGYPGAATPQGPSGGYHGPAAPQGAPGAYSTAHQAGPDGHRIAEPQGASGGYSGEAQGESGGNPAASQAGYAGAPPTGYPTGTRDLSDHPTAAQGGPAGYPAHGGPAEYSPAPPGPRGGYPQWSPQSQGSRYPSTPPQQTPHAPYPGSGQMPQQGSAPGGYPGVPASVGASAPPYPPSSSPQVPGGGAWPPPHGGGQAGAGAYPEYPGYPGHPGAYWNRPSGGAQ</sequence>
<dbReference type="Gene3D" id="2.60.60.30">
    <property type="entry name" value="sav2460 like domains"/>
    <property type="match status" value="1"/>
</dbReference>
<feature type="compositionally biased region" description="Gly residues" evidence="1">
    <location>
        <begin position="581"/>
        <end position="596"/>
    </location>
</feature>
<dbReference type="PANTHER" id="PTHR32097">
    <property type="entry name" value="CAMP-BINDING PROTEIN 1-RELATED"/>
    <property type="match status" value="1"/>
</dbReference>
<feature type="compositionally biased region" description="Low complexity" evidence="1">
    <location>
        <begin position="597"/>
        <end position="613"/>
    </location>
</feature>
<feature type="domain" description="C2" evidence="2">
    <location>
        <begin position="154"/>
        <end position="280"/>
    </location>
</feature>